<protein>
    <recommendedName>
        <fullName evidence="10">Endonuclease/exonuclease/phosphatase domain-containing protein</fullName>
    </recommendedName>
</protein>
<dbReference type="NCBIfam" id="TIGR00195">
    <property type="entry name" value="exoDNase_III"/>
    <property type="match status" value="1"/>
</dbReference>
<feature type="domain" description="Endonuclease/exonuclease/phosphatase" evidence="10">
    <location>
        <begin position="71"/>
        <end position="320"/>
    </location>
</feature>
<sequence>MPPKPQRTSSKRKIERNIEETNGEEGSSQKPTKKIRNEKAAPPENSQPTNKVLPVSIVIPPKEPGTTRIVAWNVSGYAASAKKGFSQYVEAENTDILIITETKLNAPPFVPALKDRYPYQYWTSSSKKGYAGTSILSKAKPLSVDEKIPGHPDPDSVKGRIITLEFESCYVVGTYVVNAGQGLKTMDQKKIWNTHFFAHMRDLDKTKPVIWAGDLNVAPTELDLSNPKQNWNKTAGYTEIETTAFKNFLKDPEDSNAPEFVDIWRNLHPDTKAYSYFSYRFDCRSKGIGWRIDGMVISQRLQSRVKMCEIRDEIYGASDHCPVVMELTGPL</sequence>
<evidence type="ECO:0000256" key="7">
    <source>
        <dbReference type="PIRSR" id="PIRSR604808-3"/>
    </source>
</evidence>
<evidence type="ECO:0000259" key="10">
    <source>
        <dbReference type="Pfam" id="PF03372"/>
    </source>
</evidence>
<dbReference type="PANTHER" id="PTHR22748">
    <property type="entry name" value="AP ENDONUCLEASE"/>
    <property type="match status" value="1"/>
</dbReference>
<dbReference type="InterPro" id="IPR005135">
    <property type="entry name" value="Endo/exonuclease/phosphatase"/>
</dbReference>
<dbReference type="EMBL" id="KN817524">
    <property type="protein sequence ID" value="KJA27467.1"/>
    <property type="molecule type" value="Genomic_DNA"/>
</dbReference>
<feature type="binding site" evidence="6">
    <location>
        <position position="214"/>
    </location>
    <ligand>
        <name>Mg(2+)</name>
        <dbReference type="ChEBI" id="CHEBI:18420"/>
        <label>1</label>
    </ligand>
</feature>
<reference evidence="12" key="1">
    <citation type="submission" date="2014-04" db="EMBL/GenBank/DDBJ databases">
        <title>Evolutionary Origins and Diversification of the Mycorrhizal Mutualists.</title>
        <authorList>
            <consortium name="DOE Joint Genome Institute"/>
            <consortium name="Mycorrhizal Genomics Consortium"/>
            <person name="Kohler A."/>
            <person name="Kuo A."/>
            <person name="Nagy L.G."/>
            <person name="Floudas D."/>
            <person name="Copeland A."/>
            <person name="Barry K.W."/>
            <person name="Cichocki N."/>
            <person name="Veneault-Fourrey C."/>
            <person name="LaButti K."/>
            <person name="Lindquist E.A."/>
            <person name="Lipzen A."/>
            <person name="Lundell T."/>
            <person name="Morin E."/>
            <person name="Murat C."/>
            <person name="Riley R."/>
            <person name="Ohm R."/>
            <person name="Sun H."/>
            <person name="Tunlid A."/>
            <person name="Henrissat B."/>
            <person name="Grigoriev I.V."/>
            <person name="Hibbett D.S."/>
            <person name="Martin F."/>
        </authorList>
    </citation>
    <scope>NUCLEOTIDE SEQUENCE [LARGE SCALE GENOMIC DNA]</scope>
    <source>
        <strain evidence="12">FD-334 SS-4</strain>
    </source>
</reference>
<evidence type="ECO:0000313" key="12">
    <source>
        <dbReference type="Proteomes" id="UP000054270"/>
    </source>
</evidence>
<evidence type="ECO:0000256" key="1">
    <source>
        <dbReference type="ARBA" id="ARBA00007092"/>
    </source>
</evidence>
<accession>A0A0D2LIJ7</accession>
<evidence type="ECO:0000256" key="8">
    <source>
        <dbReference type="RuleBase" id="RU362131"/>
    </source>
</evidence>
<keyword evidence="12" id="KW-1185">Reference proteome</keyword>
<gene>
    <name evidence="11" type="ORF">HYPSUDRAFT_35360</name>
</gene>
<keyword evidence="3" id="KW-0378">Hydrolase</keyword>
<feature type="binding site" evidence="6">
    <location>
        <position position="216"/>
    </location>
    <ligand>
        <name>Mg(2+)</name>
        <dbReference type="ChEBI" id="CHEBI:18420"/>
        <label>1</label>
    </ligand>
</feature>
<feature type="binding site" evidence="6">
    <location>
        <position position="320"/>
    </location>
    <ligand>
        <name>Mg(2+)</name>
        <dbReference type="ChEBI" id="CHEBI:18420"/>
        <label>1</label>
    </ligand>
</feature>
<dbReference type="GO" id="GO:0008311">
    <property type="term" value="F:double-stranded DNA 3'-5' DNA exonuclease activity"/>
    <property type="evidence" value="ECO:0007669"/>
    <property type="project" value="TreeGrafter"/>
</dbReference>
<dbReference type="STRING" id="945553.A0A0D2LIJ7"/>
<dbReference type="AlphaFoldDB" id="A0A0D2LIJ7"/>
<comment type="cofactor">
    <cofactor evidence="6 8">
        <name>Mg(2+)</name>
        <dbReference type="ChEBI" id="CHEBI:18420"/>
    </cofactor>
    <cofactor evidence="6 8">
        <name>Mn(2+)</name>
        <dbReference type="ChEBI" id="CHEBI:29035"/>
    </cofactor>
    <text evidence="6 8">Probably binds two magnesium or manganese ions per subunit.</text>
</comment>
<dbReference type="OMA" id="WWSYRGR"/>
<proteinExistence type="inferred from homology"/>
<dbReference type="GO" id="GO:0046872">
    <property type="term" value="F:metal ion binding"/>
    <property type="evidence" value="ECO:0007669"/>
    <property type="project" value="UniProtKB-KW"/>
</dbReference>
<keyword evidence="4 6" id="KW-0460">Magnesium</keyword>
<evidence type="ECO:0000313" key="11">
    <source>
        <dbReference type="EMBL" id="KJA27467.1"/>
    </source>
</evidence>
<evidence type="ECO:0000256" key="4">
    <source>
        <dbReference type="ARBA" id="ARBA00022842"/>
    </source>
</evidence>
<keyword evidence="2 6" id="KW-0479">Metal-binding</keyword>
<keyword evidence="8" id="KW-0227">DNA damage</keyword>
<dbReference type="PANTHER" id="PTHR22748:SF6">
    <property type="entry name" value="DNA-(APURINIC OR APYRIMIDINIC SITE) ENDONUCLEASE"/>
    <property type="match status" value="1"/>
</dbReference>
<comment type="similarity">
    <text evidence="1 8">Belongs to the DNA repair enzymes AP/ExoA family.</text>
</comment>
<dbReference type="SUPFAM" id="SSF56219">
    <property type="entry name" value="DNase I-like"/>
    <property type="match status" value="1"/>
</dbReference>
<dbReference type="InterPro" id="IPR036691">
    <property type="entry name" value="Endo/exonu/phosph_ase_sf"/>
</dbReference>
<dbReference type="InterPro" id="IPR004808">
    <property type="entry name" value="AP_endonuc_1"/>
</dbReference>
<dbReference type="OrthoDB" id="498125at2759"/>
<feature type="site" description="Important for catalytic activity" evidence="7">
    <location>
        <position position="293"/>
    </location>
</feature>
<dbReference type="GO" id="GO:0005634">
    <property type="term" value="C:nucleus"/>
    <property type="evidence" value="ECO:0007669"/>
    <property type="project" value="TreeGrafter"/>
</dbReference>
<dbReference type="GO" id="GO:0008081">
    <property type="term" value="F:phosphoric diester hydrolase activity"/>
    <property type="evidence" value="ECO:0007669"/>
    <property type="project" value="TreeGrafter"/>
</dbReference>
<name>A0A0D2LIJ7_HYPSF</name>
<feature type="binding site" evidence="6">
    <location>
        <position position="73"/>
    </location>
    <ligand>
        <name>Mg(2+)</name>
        <dbReference type="ChEBI" id="CHEBI:18420"/>
        <label>1</label>
    </ligand>
</feature>
<keyword evidence="6" id="KW-0464">Manganese</keyword>
<feature type="region of interest" description="Disordered" evidence="9">
    <location>
        <begin position="1"/>
        <end position="52"/>
    </location>
</feature>
<feature type="site" description="Interaction with DNA substrate" evidence="7">
    <location>
        <position position="320"/>
    </location>
</feature>
<feature type="site" description="Transition state stabilizer" evidence="7">
    <location>
        <position position="216"/>
    </location>
</feature>
<evidence type="ECO:0000256" key="3">
    <source>
        <dbReference type="ARBA" id="ARBA00022801"/>
    </source>
</evidence>
<feature type="active site" evidence="5">
    <location>
        <position position="175"/>
    </location>
</feature>
<feature type="binding site" evidence="6">
    <location>
        <position position="319"/>
    </location>
    <ligand>
        <name>Mg(2+)</name>
        <dbReference type="ChEBI" id="CHEBI:18420"/>
        <label>1</label>
    </ligand>
</feature>
<dbReference type="NCBIfam" id="TIGR00633">
    <property type="entry name" value="xth"/>
    <property type="match status" value="1"/>
</dbReference>
<evidence type="ECO:0000256" key="9">
    <source>
        <dbReference type="SAM" id="MobiDB-lite"/>
    </source>
</evidence>
<dbReference type="PROSITE" id="PS51435">
    <property type="entry name" value="AP_NUCLEASE_F1_4"/>
    <property type="match status" value="1"/>
</dbReference>
<organism evidence="11 12">
    <name type="scientific">Hypholoma sublateritium (strain FD-334 SS-4)</name>
    <dbReference type="NCBI Taxonomy" id="945553"/>
    <lineage>
        <taxon>Eukaryota</taxon>
        <taxon>Fungi</taxon>
        <taxon>Dikarya</taxon>
        <taxon>Basidiomycota</taxon>
        <taxon>Agaricomycotina</taxon>
        <taxon>Agaricomycetes</taxon>
        <taxon>Agaricomycetidae</taxon>
        <taxon>Agaricales</taxon>
        <taxon>Agaricineae</taxon>
        <taxon>Strophariaceae</taxon>
        <taxon>Hypholoma</taxon>
    </lineage>
</organism>
<feature type="active site" description="Proton acceptor" evidence="5">
    <location>
        <position position="320"/>
    </location>
</feature>
<feature type="active site" description="Proton donor/acceptor" evidence="5">
    <location>
        <position position="214"/>
    </location>
</feature>
<keyword evidence="8" id="KW-0234">DNA repair</keyword>
<feature type="binding site" evidence="6">
    <location>
        <position position="101"/>
    </location>
    <ligand>
        <name>Mg(2+)</name>
        <dbReference type="ChEBI" id="CHEBI:18420"/>
        <label>1</label>
    </ligand>
</feature>
<evidence type="ECO:0000256" key="5">
    <source>
        <dbReference type="PIRSR" id="PIRSR604808-1"/>
    </source>
</evidence>
<dbReference type="Proteomes" id="UP000054270">
    <property type="component" value="Unassembled WGS sequence"/>
</dbReference>
<evidence type="ECO:0000256" key="2">
    <source>
        <dbReference type="ARBA" id="ARBA00022723"/>
    </source>
</evidence>
<evidence type="ECO:0000256" key="6">
    <source>
        <dbReference type="PIRSR" id="PIRSR604808-2"/>
    </source>
</evidence>
<dbReference type="GO" id="GO:0003906">
    <property type="term" value="F:DNA-(apurinic or apyrimidinic site) endonuclease activity"/>
    <property type="evidence" value="ECO:0007669"/>
    <property type="project" value="TreeGrafter"/>
</dbReference>
<dbReference type="Gene3D" id="3.60.10.10">
    <property type="entry name" value="Endonuclease/exonuclease/phosphatase"/>
    <property type="match status" value="1"/>
</dbReference>
<dbReference type="GO" id="GO:0006284">
    <property type="term" value="P:base-excision repair"/>
    <property type="evidence" value="ECO:0007669"/>
    <property type="project" value="TreeGrafter"/>
</dbReference>
<dbReference type="Pfam" id="PF03372">
    <property type="entry name" value="Exo_endo_phos"/>
    <property type="match status" value="1"/>
</dbReference>
<dbReference type="CDD" id="cd09087">
    <property type="entry name" value="Ape1-like_AP-endo"/>
    <property type="match status" value="1"/>
</dbReference>